<feature type="domain" description="PucR C-terminal helix-turn-helix" evidence="1">
    <location>
        <begin position="357"/>
        <end position="415"/>
    </location>
</feature>
<dbReference type="PANTHER" id="PTHR33744:SF1">
    <property type="entry name" value="DNA-BINDING TRANSCRIPTIONAL ACTIVATOR ADER"/>
    <property type="match status" value="1"/>
</dbReference>
<feature type="domain" description="RsbT co-antagonist protein RsbRD N-terminal" evidence="2">
    <location>
        <begin position="40"/>
        <end position="176"/>
    </location>
</feature>
<dbReference type="EMBL" id="BMCS01000001">
    <property type="protein sequence ID" value="GGF09713.1"/>
    <property type="molecule type" value="Genomic_DNA"/>
</dbReference>
<dbReference type="InterPro" id="IPR051448">
    <property type="entry name" value="CdaR-like_regulators"/>
</dbReference>
<dbReference type="InterPro" id="IPR025736">
    <property type="entry name" value="PucR_C-HTH_dom"/>
</dbReference>
<accession>A0ABQ1U388</accession>
<dbReference type="PANTHER" id="PTHR33744">
    <property type="entry name" value="CARBOHYDRATE DIACID REGULATOR"/>
    <property type="match status" value="1"/>
</dbReference>
<dbReference type="RefSeq" id="WP_188486106.1">
    <property type="nucleotide sequence ID" value="NZ_BMCS01000001.1"/>
</dbReference>
<evidence type="ECO:0000313" key="4">
    <source>
        <dbReference type="Proteomes" id="UP000632454"/>
    </source>
</evidence>
<proteinExistence type="predicted"/>
<dbReference type="Pfam" id="PF13556">
    <property type="entry name" value="HTH_30"/>
    <property type="match status" value="1"/>
</dbReference>
<dbReference type="Proteomes" id="UP000632454">
    <property type="component" value="Unassembled WGS sequence"/>
</dbReference>
<evidence type="ECO:0000259" key="2">
    <source>
        <dbReference type="Pfam" id="PF14361"/>
    </source>
</evidence>
<sequence>MTTQSRGLEINTIEGTDLAANATLRVAGRPASRTLADINKLATEMVGHFADNVVPCGTLPGEQLHGDVTQVTQTCLRLAIEMLDDQTLPGDAQLAQIRESAAQWAREGVPLDTIIHTYHEGIKIGFDLIAAQAGADDLGDLVSGFKLVMKLLDTFTANVATAYVEEQRLVASQHQSATQTLMSALLSGHTASAVARQTGIPIANRYQVVSLSMAPHPDELDPRVNTKIAARRKLRRVQSALATMFNSRALTLLSNSGGTVLVPADPDLPLLTTELLAELSVHAEAPIIATQSIGATEKIPDLSDETHDLMDLVRAIRRPPGLYEMQDLLIEYQITRPGPARDHLASTLNPLDSHPELLETLRVHLETGLNRKSTGRRMHIHPNTVDYRLRRITQTTGIDLALPEGISRAHIALLALDLQTQAARPMV</sequence>
<reference evidence="4" key="1">
    <citation type="journal article" date="2019" name="Int. J. Syst. Evol. Microbiol.">
        <title>The Global Catalogue of Microorganisms (GCM) 10K type strain sequencing project: providing services to taxonomists for standard genome sequencing and annotation.</title>
        <authorList>
            <consortium name="The Broad Institute Genomics Platform"/>
            <consortium name="The Broad Institute Genome Sequencing Center for Infectious Disease"/>
            <person name="Wu L."/>
            <person name="Ma J."/>
        </authorList>
    </citation>
    <scope>NUCLEOTIDE SEQUENCE [LARGE SCALE GENOMIC DNA]</scope>
    <source>
        <strain evidence="4">CCM 7855</strain>
    </source>
</reference>
<protein>
    <submittedName>
        <fullName evidence="3">Transcriptional regulator</fullName>
    </submittedName>
</protein>
<evidence type="ECO:0000313" key="3">
    <source>
        <dbReference type="EMBL" id="GGF09713.1"/>
    </source>
</evidence>
<keyword evidence="4" id="KW-1185">Reference proteome</keyword>
<evidence type="ECO:0000259" key="1">
    <source>
        <dbReference type="Pfam" id="PF13556"/>
    </source>
</evidence>
<dbReference type="Gene3D" id="1.10.10.2840">
    <property type="entry name" value="PucR C-terminal helix-turn-helix domain"/>
    <property type="match status" value="1"/>
</dbReference>
<dbReference type="InterPro" id="IPR042070">
    <property type="entry name" value="PucR_C-HTH_sf"/>
</dbReference>
<comment type="caution">
    <text evidence="3">The sequence shown here is derived from an EMBL/GenBank/DDBJ whole genome shotgun (WGS) entry which is preliminary data.</text>
</comment>
<gene>
    <name evidence="3" type="ORF">GCM10007298_02070</name>
</gene>
<dbReference type="Pfam" id="PF14361">
    <property type="entry name" value="RsbRD_N"/>
    <property type="match status" value="1"/>
</dbReference>
<dbReference type="InterPro" id="IPR025751">
    <property type="entry name" value="RsbRD_N_dom"/>
</dbReference>
<organism evidence="3 4">
    <name type="scientific">Williamsia phyllosphaerae</name>
    <dbReference type="NCBI Taxonomy" id="885042"/>
    <lineage>
        <taxon>Bacteria</taxon>
        <taxon>Bacillati</taxon>
        <taxon>Actinomycetota</taxon>
        <taxon>Actinomycetes</taxon>
        <taxon>Mycobacteriales</taxon>
        <taxon>Nocardiaceae</taxon>
        <taxon>Williamsia</taxon>
    </lineage>
</organism>
<name>A0ABQ1U388_9NOCA</name>